<organism evidence="2 3">
    <name type="scientific">Trichogramma brassicae</name>
    <dbReference type="NCBI Taxonomy" id="86971"/>
    <lineage>
        <taxon>Eukaryota</taxon>
        <taxon>Metazoa</taxon>
        <taxon>Ecdysozoa</taxon>
        <taxon>Arthropoda</taxon>
        <taxon>Hexapoda</taxon>
        <taxon>Insecta</taxon>
        <taxon>Pterygota</taxon>
        <taxon>Neoptera</taxon>
        <taxon>Endopterygota</taxon>
        <taxon>Hymenoptera</taxon>
        <taxon>Apocrita</taxon>
        <taxon>Proctotrupomorpha</taxon>
        <taxon>Chalcidoidea</taxon>
        <taxon>Trichogrammatidae</taxon>
        <taxon>Trichogramma</taxon>
    </lineage>
</organism>
<evidence type="ECO:0000313" key="3">
    <source>
        <dbReference type="Proteomes" id="UP000479190"/>
    </source>
</evidence>
<dbReference type="Proteomes" id="UP000479190">
    <property type="component" value="Unassembled WGS sequence"/>
</dbReference>
<dbReference type="OrthoDB" id="10524948at2759"/>
<gene>
    <name evidence="2" type="ORF">TBRA_LOCUS6385</name>
</gene>
<protein>
    <submittedName>
        <fullName evidence="2">Uncharacterized protein</fullName>
    </submittedName>
</protein>
<evidence type="ECO:0000256" key="1">
    <source>
        <dbReference type="SAM" id="SignalP"/>
    </source>
</evidence>
<reference evidence="2 3" key="1">
    <citation type="submission" date="2020-02" db="EMBL/GenBank/DDBJ databases">
        <authorList>
            <person name="Ferguson B K."/>
        </authorList>
    </citation>
    <scope>NUCLEOTIDE SEQUENCE [LARGE SCALE GENOMIC DNA]</scope>
</reference>
<sequence>MWTIATVCAIVAALNGIILPCSASPASVLQSASFKREFFTNQVELSGITVENTTVYYAYCDRLGETTEKNCTIHRRGADLTSKQDKCDITLRSESGGIIKTDLIKIEPFGKDRVIVRWLEGIALKHLRFSIVNFSDCKVKSTKLSEDLDRLIMAVNNDYEFNELTYLKGDDDFEVVLSHVFWLNDDLGIIHRSSIDAEGVASKVDTLVSYPGRRTFMTVPHIFPLSKDKGYLVVDMVYHYNGPKLITVAHVQSNGNGETHVLIFQNPINNYETFFYRSKAKFNSYRRCDSTCGLIGQRIDRHMRST</sequence>
<dbReference type="AlphaFoldDB" id="A0A6H5I958"/>
<name>A0A6H5I958_9HYME</name>
<accession>A0A6H5I958</accession>
<keyword evidence="1" id="KW-0732">Signal</keyword>
<dbReference type="EMBL" id="CADCXV010000745">
    <property type="protein sequence ID" value="CAB0034487.1"/>
    <property type="molecule type" value="Genomic_DNA"/>
</dbReference>
<feature type="signal peptide" evidence="1">
    <location>
        <begin position="1"/>
        <end position="23"/>
    </location>
</feature>
<keyword evidence="3" id="KW-1185">Reference proteome</keyword>
<evidence type="ECO:0000313" key="2">
    <source>
        <dbReference type="EMBL" id="CAB0034487.1"/>
    </source>
</evidence>
<proteinExistence type="predicted"/>
<feature type="chain" id="PRO_5026104369" evidence="1">
    <location>
        <begin position="24"/>
        <end position="306"/>
    </location>
</feature>